<feature type="region of interest" description="Disordered" evidence="1">
    <location>
        <begin position="391"/>
        <end position="446"/>
    </location>
</feature>
<feature type="compositionally biased region" description="Polar residues" evidence="1">
    <location>
        <begin position="394"/>
        <end position="406"/>
    </location>
</feature>
<feature type="compositionally biased region" description="Basic residues" evidence="1">
    <location>
        <begin position="573"/>
        <end position="594"/>
    </location>
</feature>
<feature type="compositionally biased region" description="Basic and acidic residues" evidence="1">
    <location>
        <begin position="261"/>
        <end position="284"/>
    </location>
</feature>
<dbReference type="Proteomes" id="UP001295684">
    <property type="component" value="Unassembled WGS sequence"/>
</dbReference>
<accession>A0AAD2D005</accession>
<keyword evidence="3" id="KW-1185">Reference proteome</keyword>
<name>A0AAD2D005_EUPCR</name>
<feature type="compositionally biased region" description="Basic and acidic residues" evidence="1">
    <location>
        <begin position="528"/>
        <end position="559"/>
    </location>
</feature>
<feature type="compositionally biased region" description="Polar residues" evidence="1">
    <location>
        <begin position="251"/>
        <end position="260"/>
    </location>
</feature>
<feature type="region of interest" description="Disordered" evidence="1">
    <location>
        <begin position="301"/>
        <end position="327"/>
    </location>
</feature>
<feature type="compositionally biased region" description="Basic residues" evidence="1">
    <location>
        <begin position="11"/>
        <end position="24"/>
    </location>
</feature>
<feature type="compositionally biased region" description="Basic and acidic residues" evidence="1">
    <location>
        <begin position="610"/>
        <end position="628"/>
    </location>
</feature>
<feature type="compositionally biased region" description="Basic and acidic residues" evidence="1">
    <location>
        <begin position="1"/>
        <end position="10"/>
    </location>
</feature>
<feature type="region of interest" description="Disordered" evidence="1">
    <location>
        <begin position="344"/>
        <end position="379"/>
    </location>
</feature>
<reference evidence="2" key="1">
    <citation type="submission" date="2023-07" db="EMBL/GenBank/DDBJ databases">
        <authorList>
            <consortium name="AG Swart"/>
            <person name="Singh M."/>
            <person name="Singh A."/>
            <person name="Seah K."/>
            <person name="Emmerich C."/>
        </authorList>
    </citation>
    <scope>NUCLEOTIDE SEQUENCE</scope>
    <source>
        <strain evidence="2">DP1</strain>
    </source>
</reference>
<organism evidence="2 3">
    <name type="scientific">Euplotes crassus</name>
    <dbReference type="NCBI Taxonomy" id="5936"/>
    <lineage>
        <taxon>Eukaryota</taxon>
        <taxon>Sar</taxon>
        <taxon>Alveolata</taxon>
        <taxon>Ciliophora</taxon>
        <taxon>Intramacronucleata</taxon>
        <taxon>Spirotrichea</taxon>
        <taxon>Hypotrichia</taxon>
        <taxon>Euplotida</taxon>
        <taxon>Euplotidae</taxon>
        <taxon>Moneuplotes</taxon>
    </lineage>
</organism>
<sequence length="1050" mass="120324">MKSKAKELRRSPGRKNLPTKKSYKPQKNSENFKMKEDYLDEYKTQDPEMKKEVVEMSFESEYGKSIPISSESSAKKISEMPEGDIGVIDYEKLIKSLCISQAKLKRIFNFHIKSTHNKIEFSEFLKFCKSTQIFPNFISIMYLKKLVQEIMDESNGKKAKRSPRTIERSVSNSTLLTFKDFNKSIKKMALFTVDSSAEEVAGDKIKGFIKHINVNCQYNYNVNNLISETPQTPVRCETPSKSETSLKKRTPQSFTSSTCGQREDEHLAKTEEASSRDDFNEKTSDSNMIDENINKALEALKNPRPSCPQSSEKQSNADSSKKKDFEDISISNLDQSAFRKQASNDLYIENPTKENPFCRYKSTSRSKRNNSGSPHRVKEKEELEEFLAFEESCQKPSMLNSQKISQNPPPEPQYTKNQIYSNNYTTPGTEIPNFDHQGLPDNKQFDDVFPLKSASELENPIIENADKIPDPDCIEQELAEDYDKKLQEIQEKYKKALNIGSAQESIGKKGDKTKKEIFSAEEFKKMKTLVSKREKSAKPVTKKRNDTLKPRLKPKEKSTSRVKLTKTFESKSSKKTPKSTVSKNKKTNRSRSIHRNKDLVPKPKEKKGPRKELSKPRDTKGSKTEHPGLDNIKNSILKIKEKAFSTSKEDKLSKDDKILKTLDAEMRAYVSISSIDLCNAKEKKEEESIIMKDFENIPKEIPTFSLHQEDSKEGADEPDTSNLTNKEPESYHPSESKYLPKHASSLVSTTFDKLRYNEEKTDFQNDFSKDSNFDLLVQEKPLKSLNVSKTIEASSKTLSAPLETDLGRKRTVRFEETDHIRQKSSLNPYSKGQIIHEEEKYTNSASKVLQPSEHIVKAPQWQIEPSDCSEKAINMKQEVYNPKSEVGLLEKIQKPHIDYNNESISSNFPSITNLRANVSKHQEKVGAESGYKVGVQNYIESRETPEKRIALKLTFKNLERMVQLRHREHLHEGFKKIKDMNNLCREYRSQMLLSLTKLFSVIKHKQTIHKSQALNILATKAKMEAMADSLASDATNSLKGLLMDRMKHMM</sequence>
<gene>
    <name evidence="2" type="ORF">ECRASSUSDP1_LOCUS16337</name>
</gene>
<proteinExistence type="predicted"/>
<feature type="region of interest" description="Disordered" evidence="1">
    <location>
        <begin position="700"/>
        <end position="739"/>
    </location>
</feature>
<comment type="caution">
    <text evidence="2">The sequence shown here is derived from an EMBL/GenBank/DDBJ whole genome shotgun (WGS) entry which is preliminary data.</text>
</comment>
<evidence type="ECO:0000313" key="2">
    <source>
        <dbReference type="EMBL" id="CAI2374978.1"/>
    </source>
</evidence>
<feature type="region of interest" description="Disordered" evidence="1">
    <location>
        <begin position="528"/>
        <end position="634"/>
    </location>
</feature>
<evidence type="ECO:0000313" key="3">
    <source>
        <dbReference type="Proteomes" id="UP001295684"/>
    </source>
</evidence>
<feature type="compositionally biased region" description="Basic and acidic residues" evidence="1">
    <location>
        <begin position="726"/>
        <end position="735"/>
    </location>
</feature>
<feature type="compositionally biased region" description="Polar residues" evidence="1">
    <location>
        <begin position="414"/>
        <end position="428"/>
    </location>
</feature>
<evidence type="ECO:0000256" key="1">
    <source>
        <dbReference type="SAM" id="MobiDB-lite"/>
    </source>
</evidence>
<dbReference type="EMBL" id="CAMPGE010016419">
    <property type="protein sequence ID" value="CAI2374978.1"/>
    <property type="molecule type" value="Genomic_DNA"/>
</dbReference>
<dbReference type="AlphaFoldDB" id="A0AAD2D005"/>
<feature type="region of interest" description="Disordered" evidence="1">
    <location>
        <begin position="1"/>
        <end position="34"/>
    </location>
</feature>
<feature type="region of interest" description="Disordered" evidence="1">
    <location>
        <begin position="230"/>
        <end position="288"/>
    </location>
</feature>
<feature type="compositionally biased region" description="Polar residues" evidence="1">
    <location>
        <begin position="307"/>
        <end position="318"/>
    </location>
</feature>
<protein>
    <submittedName>
        <fullName evidence="2">Uncharacterized protein</fullName>
    </submittedName>
</protein>